<dbReference type="AlphaFoldDB" id="A0A427XX95"/>
<evidence type="ECO:0000313" key="3">
    <source>
        <dbReference type="EMBL" id="RSH83417.1"/>
    </source>
</evidence>
<dbReference type="Proteomes" id="UP000279236">
    <property type="component" value="Unassembled WGS sequence"/>
</dbReference>
<dbReference type="GeneID" id="39591644"/>
<dbReference type="RefSeq" id="XP_028477369.1">
    <property type="nucleotide sequence ID" value="XM_028622477.1"/>
</dbReference>
<feature type="transmembrane region" description="Helical" evidence="2">
    <location>
        <begin position="87"/>
        <end position="106"/>
    </location>
</feature>
<feature type="transmembrane region" description="Helical" evidence="2">
    <location>
        <begin position="214"/>
        <end position="235"/>
    </location>
</feature>
<dbReference type="EMBL" id="RSCE01000004">
    <property type="protein sequence ID" value="RSH83417.1"/>
    <property type="molecule type" value="Genomic_DNA"/>
</dbReference>
<feature type="transmembrane region" description="Helical" evidence="2">
    <location>
        <begin position="177"/>
        <end position="202"/>
    </location>
</feature>
<evidence type="ECO:0000256" key="2">
    <source>
        <dbReference type="SAM" id="Phobius"/>
    </source>
</evidence>
<accession>A0A427XX95</accession>
<comment type="caution">
    <text evidence="3">The sequence shown here is derived from an EMBL/GenBank/DDBJ whole genome shotgun (WGS) entry which is preliminary data.</text>
</comment>
<gene>
    <name evidence="3" type="ORF">EHS24_007101</name>
</gene>
<feature type="transmembrane region" description="Helical" evidence="2">
    <location>
        <begin position="145"/>
        <end position="165"/>
    </location>
</feature>
<protein>
    <submittedName>
        <fullName evidence="3">Uncharacterized protein</fullName>
    </submittedName>
</protein>
<sequence length="357" mass="37697">MEHVDKLIERIAEATSQLAPLSQLSAGMPLAPVQPLQSLIQHLQSTNVHDVYFPFVRFAALHAARVATAWAAMTHTRGGNPGVLQDLFGFLTVSWGGGTVAAMLTSTPPAWLISPTPWLIYPAVYALLIPTGMALFIVQTAPTLPFNLAMSVVDGMARGVAITAVPTLVANSTVAAGGWWATAILGAVATNGGGWVVQLLGLSHARWTIGRPNILGGGILGTLDVWGAMLCSIVYCALTRTYSELAPVTDFLAQHIPDELRDAKAAGPVSNDTARAIAVLLLTGLFAARVITTQVLAWRKAPRRVQTKVEPPVKNSNTAAAVVVKTPVEKSGLESATSSPKPRKRKTKSKTKSPGPE</sequence>
<keyword evidence="4" id="KW-1185">Reference proteome</keyword>
<feature type="transmembrane region" description="Helical" evidence="2">
    <location>
        <begin position="276"/>
        <end position="298"/>
    </location>
</feature>
<evidence type="ECO:0000313" key="4">
    <source>
        <dbReference type="Proteomes" id="UP000279236"/>
    </source>
</evidence>
<feature type="region of interest" description="Disordered" evidence="1">
    <location>
        <begin position="306"/>
        <end position="357"/>
    </location>
</feature>
<keyword evidence="2" id="KW-0812">Transmembrane</keyword>
<feature type="transmembrane region" description="Helical" evidence="2">
    <location>
        <begin position="118"/>
        <end position="138"/>
    </location>
</feature>
<organism evidence="3 4">
    <name type="scientific">Apiotrichum porosum</name>
    <dbReference type="NCBI Taxonomy" id="105984"/>
    <lineage>
        <taxon>Eukaryota</taxon>
        <taxon>Fungi</taxon>
        <taxon>Dikarya</taxon>
        <taxon>Basidiomycota</taxon>
        <taxon>Agaricomycotina</taxon>
        <taxon>Tremellomycetes</taxon>
        <taxon>Trichosporonales</taxon>
        <taxon>Trichosporonaceae</taxon>
        <taxon>Apiotrichum</taxon>
    </lineage>
</organism>
<feature type="compositionally biased region" description="Basic residues" evidence="1">
    <location>
        <begin position="341"/>
        <end position="351"/>
    </location>
</feature>
<dbReference type="OrthoDB" id="2520628at2759"/>
<keyword evidence="2" id="KW-1133">Transmembrane helix</keyword>
<proteinExistence type="predicted"/>
<evidence type="ECO:0000256" key="1">
    <source>
        <dbReference type="SAM" id="MobiDB-lite"/>
    </source>
</evidence>
<reference evidence="3 4" key="1">
    <citation type="submission" date="2018-11" db="EMBL/GenBank/DDBJ databases">
        <title>Genome sequence of Apiotrichum porosum DSM 27194.</title>
        <authorList>
            <person name="Aliyu H."/>
            <person name="Gorte O."/>
            <person name="Ochsenreither K."/>
        </authorList>
    </citation>
    <scope>NUCLEOTIDE SEQUENCE [LARGE SCALE GENOMIC DNA]</scope>
    <source>
        <strain evidence="3 4">DSM 27194</strain>
    </source>
</reference>
<keyword evidence="2" id="KW-0472">Membrane</keyword>
<name>A0A427XX95_9TREE</name>